<keyword evidence="5" id="KW-1185">Reference proteome</keyword>
<dbReference type="AlphaFoldDB" id="A0A8S1LB15"/>
<evidence type="ECO:0000259" key="3">
    <source>
        <dbReference type="PROSITE" id="PS50042"/>
    </source>
</evidence>
<keyword evidence="2" id="KW-0812">Transmembrane</keyword>
<sequence>MSDSIDQCNQQSCFQEDNFQGPNLMMVSERILLGDGDFFQKSPDSNSVSIRDQSKNQDFSKDLIDAVPIDMHKSYKGLRKSEYQSAYAIEEELETGGKPQFLKLIISKSLQNNFINNLWNRSYLRKLHQLTSFQVQALDDLQFENEIYQEEYDSKKEINNCEIIKKFFLQIEVFTPYSKLIFIWDLFQIFTYVLIFFWLPYKISFQLDFIGQLLNEKSQNQMIEILLLTILSFDVIVGLNLAFIYKGIIIKDRKRIIANYFRQYAFVDLVSISTVTIQFFILNDSQEDHEIDNNLTLQIIFCVIFYVLRMTKINKILAQIQEFFNLNGSLNDLVGLLKLTMIILFIAHICACVWHGVAFYNDSYSWLDAYNLRDQGNASKYNTAIYWATMTMTTVGYGDITAKNNYELLINNLTMFIASIVFAYSVNSIGIFVSNMYKGTMEYSRSVTLINTFMSKNKIQFELQTRIRSYLEYIWQEEQNMNDDEVSQIICKLSSHLQEELQFQLRGNILRNCKVMIKIFSEKMIKCLLGQMEEQSFSPEERIITINQIDDGCLYIITKGEIELIFEGMNSLNDRVKKNSLKFLTTGDFFGELSFFTGEPRKCTAISRGFTKVFKINRENFLKVLSSFPNDYEKFCEVKHQLKQGDFSSLQISCYSCQSNQHLMDSCNYLHFCVDKEAILKKELYPYYQNRSRLTIRGAKTFKYKWNLYKHLIQRAKDFQTDFYQQRTENEIDENEQPSQIANDNFTYEDESKIEIDVPSTLNQRSNSRTLSRVSSKPNQVVYEEDEDQKMYTRKVVNPRGTLQTAGFGSASLRESKKFDLTKDYEIEQPISEESSSEEKDQIIIPSVQKSTQDRLIKQKITFIRKESSEDIVPRQASLRSRTLTQNKLQQELLKRSTTPDKLTSEIEISPNNNNNIKRQAGKKQSMAKTFSKQIQETTEANQNMTSGMDNQTYLPTIPQIFSQFDKMQIFTHFFPFSNYDIVIKRYSRIQKFFGKKRQYPESSKYSFYFMTIKKGWKLRKLGEKLQGFRLVDNIKKPFVKTIQVGKVIRTKNVLNTLVNNGQPSPILKNGQDRLEDNQ</sequence>
<protein>
    <recommendedName>
        <fullName evidence="3">Cyclic nucleotide-binding domain-containing protein</fullName>
    </recommendedName>
</protein>
<dbReference type="EMBL" id="CAJJDN010000020">
    <property type="protein sequence ID" value="CAD8065068.1"/>
    <property type="molecule type" value="Genomic_DNA"/>
</dbReference>
<dbReference type="PANTHER" id="PTHR45689">
    <property type="entry name" value="I[[H]] CHANNEL, ISOFORM E"/>
    <property type="match status" value="1"/>
</dbReference>
<dbReference type="GO" id="GO:0035725">
    <property type="term" value="P:sodium ion transmembrane transport"/>
    <property type="evidence" value="ECO:0007669"/>
    <property type="project" value="TreeGrafter"/>
</dbReference>
<dbReference type="GO" id="GO:0005249">
    <property type="term" value="F:voltage-gated potassium channel activity"/>
    <property type="evidence" value="ECO:0007669"/>
    <property type="project" value="TreeGrafter"/>
</dbReference>
<dbReference type="Proteomes" id="UP000692954">
    <property type="component" value="Unassembled WGS sequence"/>
</dbReference>
<comment type="caution">
    <text evidence="4">The sequence shown here is derived from an EMBL/GenBank/DDBJ whole genome shotgun (WGS) entry which is preliminary data.</text>
</comment>
<feature type="transmembrane region" description="Helical" evidence="2">
    <location>
        <begin position="413"/>
        <end position="437"/>
    </location>
</feature>
<keyword evidence="2" id="KW-0472">Membrane</keyword>
<feature type="transmembrane region" description="Helical" evidence="2">
    <location>
        <begin position="333"/>
        <end position="357"/>
    </location>
</feature>
<feature type="transmembrane region" description="Helical" evidence="2">
    <location>
        <begin position="295"/>
        <end position="312"/>
    </location>
</feature>
<feature type="compositionally biased region" description="Polar residues" evidence="1">
    <location>
        <begin position="760"/>
        <end position="779"/>
    </location>
</feature>
<evidence type="ECO:0000313" key="5">
    <source>
        <dbReference type="Proteomes" id="UP000692954"/>
    </source>
</evidence>
<reference evidence="4" key="1">
    <citation type="submission" date="2021-01" db="EMBL/GenBank/DDBJ databases">
        <authorList>
            <consortium name="Genoscope - CEA"/>
            <person name="William W."/>
        </authorList>
    </citation>
    <scope>NUCLEOTIDE SEQUENCE</scope>
</reference>
<feature type="domain" description="Cyclic nucleotide-binding" evidence="3">
    <location>
        <begin position="516"/>
        <end position="625"/>
    </location>
</feature>
<evidence type="ECO:0000256" key="1">
    <source>
        <dbReference type="SAM" id="MobiDB-lite"/>
    </source>
</evidence>
<proteinExistence type="predicted"/>
<dbReference type="InterPro" id="IPR013099">
    <property type="entry name" value="K_chnl_dom"/>
</dbReference>
<feature type="region of interest" description="Disordered" evidence="1">
    <location>
        <begin position="759"/>
        <end position="788"/>
    </location>
</feature>
<dbReference type="GO" id="GO:0003254">
    <property type="term" value="P:regulation of membrane depolarization"/>
    <property type="evidence" value="ECO:0007669"/>
    <property type="project" value="TreeGrafter"/>
</dbReference>
<dbReference type="PROSITE" id="PS50042">
    <property type="entry name" value="CNMP_BINDING_3"/>
    <property type="match status" value="1"/>
</dbReference>
<accession>A0A8S1LB15</accession>
<dbReference type="CDD" id="cd00038">
    <property type="entry name" value="CAP_ED"/>
    <property type="match status" value="1"/>
</dbReference>
<dbReference type="OrthoDB" id="421226at2759"/>
<dbReference type="Pfam" id="PF07885">
    <property type="entry name" value="Ion_trans_2"/>
    <property type="match status" value="1"/>
</dbReference>
<evidence type="ECO:0000313" key="4">
    <source>
        <dbReference type="EMBL" id="CAD8065068.1"/>
    </source>
</evidence>
<keyword evidence="2" id="KW-1133">Transmembrane helix</keyword>
<dbReference type="InterPro" id="IPR051413">
    <property type="entry name" value="K/Na_HCN_channel"/>
</dbReference>
<dbReference type="SMART" id="SM00100">
    <property type="entry name" value="cNMP"/>
    <property type="match status" value="1"/>
</dbReference>
<feature type="transmembrane region" description="Helical" evidence="2">
    <location>
        <begin position="264"/>
        <end position="283"/>
    </location>
</feature>
<dbReference type="InterPro" id="IPR000595">
    <property type="entry name" value="cNMP-bd_dom"/>
</dbReference>
<dbReference type="Pfam" id="PF00027">
    <property type="entry name" value="cNMP_binding"/>
    <property type="match status" value="1"/>
</dbReference>
<feature type="transmembrane region" description="Helical" evidence="2">
    <location>
        <begin position="221"/>
        <end position="243"/>
    </location>
</feature>
<feature type="transmembrane region" description="Helical" evidence="2">
    <location>
        <begin position="180"/>
        <end position="201"/>
    </location>
</feature>
<name>A0A8S1LB15_9CILI</name>
<evidence type="ECO:0000256" key="2">
    <source>
        <dbReference type="SAM" id="Phobius"/>
    </source>
</evidence>
<gene>
    <name evidence="4" type="ORF">PSON_ATCC_30995.1.T0200021</name>
</gene>
<dbReference type="PANTHER" id="PTHR45689:SF5">
    <property type="entry name" value="I[[H]] CHANNEL, ISOFORM E"/>
    <property type="match status" value="1"/>
</dbReference>
<dbReference type="GO" id="GO:0098855">
    <property type="term" value="C:HCN channel complex"/>
    <property type="evidence" value="ECO:0007669"/>
    <property type="project" value="TreeGrafter"/>
</dbReference>
<organism evidence="4 5">
    <name type="scientific">Paramecium sonneborni</name>
    <dbReference type="NCBI Taxonomy" id="65129"/>
    <lineage>
        <taxon>Eukaryota</taxon>
        <taxon>Sar</taxon>
        <taxon>Alveolata</taxon>
        <taxon>Ciliophora</taxon>
        <taxon>Intramacronucleata</taxon>
        <taxon>Oligohymenophorea</taxon>
        <taxon>Peniculida</taxon>
        <taxon>Parameciidae</taxon>
        <taxon>Paramecium</taxon>
    </lineage>
</organism>